<dbReference type="EMBL" id="BAAAMY010000005">
    <property type="protein sequence ID" value="GAA1922758.1"/>
    <property type="molecule type" value="Genomic_DNA"/>
</dbReference>
<comment type="caution">
    <text evidence="2">The sequence shown here is derived from an EMBL/GenBank/DDBJ whole genome shotgun (WGS) entry which is preliminary data.</text>
</comment>
<dbReference type="InterPro" id="IPR050404">
    <property type="entry name" value="Heme-degrading_MO"/>
</dbReference>
<dbReference type="RefSeq" id="WP_344007743.1">
    <property type="nucleotide sequence ID" value="NZ_BAAAMY010000005.1"/>
</dbReference>
<dbReference type="InterPro" id="IPR007138">
    <property type="entry name" value="ABM_dom"/>
</dbReference>
<organism evidence="2 3">
    <name type="scientific">Nocardioides lentus</name>
    <dbReference type="NCBI Taxonomy" id="338077"/>
    <lineage>
        <taxon>Bacteria</taxon>
        <taxon>Bacillati</taxon>
        <taxon>Actinomycetota</taxon>
        <taxon>Actinomycetes</taxon>
        <taxon>Propionibacteriales</taxon>
        <taxon>Nocardioidaceae</taxon>
        <taxon>Nocardioides</taxon>
    </lineage>
</organism>
<evidence type="ECO:0000259" key="1">
    <source>
        <dbReference type="PROSITE" id="PS51725"/>
    </source>
</evidence>
<protein>
    <submittedName>
        <fullName evidence="2">Mycobilin-forming heme oxygenase MhuD</fullName>
    </submittedName>
</protein>
<dbReference type="Gene3D" id="3.30.70.100">
    <property type="match status" value="1"/>
</dbReference>
<dbReference type="SUPFAM" id="SSF54909">
    <property type="entry name" value="Dimeric alpha+beta barrel"/>
    <property type="match status" value="1"/>
</dbReference>
<dbReference type="PROSITE" id="PS51725">
    <property type="entry name" value="ABM"/>
    <property type="match status" value="1"/>
</dbReference>
<dbReference type="PANTHER" id="PTHR34474:SF2">
    <property type="entry name" value="SIGNAL TRANSDUCTION PROTEIN TRAP"/>
    <property type="match status" value="1"/>
</dbReference>
<dbReference type="InterPro" id="IPR011008">
    <property type="entry name" value="Dimeric_a/b-barrel"/>
</dbReference>
<dbReference type="PANTHER" id="PTHR34474">
    <property type="entry name" value="SIGNAL TRANSDUCTION PROTEIN TRAP"/>
    <property type="match status" value="1"/>
</dbReference>
<evidence type="ECO:0000313" key="3">
    <source>
        <dbReference type="Proteomes" id="UP001501612"/>
    </source>
</evidence>
<gene>
    <name evidence="2" type="primary">mhuD</name>
    <name evidence="2" type="ORF">GCM10009737_25370</name>
</gene>
<evidence type="ECO:0000313" key="2">
    <source>
        <dbReference type="EMBL" id="GAA1922758.1"/>
    </source>
</evidence>
<feature type="domain" description="ABM" evidence="1">
    <location>
        <begin position="3"/>
        <end position="92"/>
    </location>
</feature>
<proteinExistence type="predicted"/>
<sequence length="113" mass="12279">MSVVKINAIHVPEGAGAELEKRFAARAGTIESTEGFLGFQMLRPVAGESRYFIVTHWVDDAAFQAWMGGQGQAAHSGERAKPVGTGADLLEFEVVLDVEPYDEDAAPWEDLED</sequence>
<keyword evidence="3" id="KW-1185">Reference proteome</keyword>
<dbReference type="Pfam" id="PF03992">
    <property type="entry name" value="ABM"/>
    <property type="match status" value="1"/>
</dbReference>
<name>A0ABN2PLR8_9ACTN</name>
<accession>A0ABN2PLR8</accession>
<reference evidence="2 3" key="1">
    <citation type="journal article" date="2019" name="Int. J. Syst. Evol. Microbiol.">
        <title>The Global Catalogue of Microorganisms (GCM) 10K type strain sequencing project: providing services to taxonomists for standard genome sequencing and annotation.</title>
        <authorList>
            <consortium name="The Broad Institute Genomics Platform"/>
            <consortium name="The Broad Institute Genome Sequencing Center for Infectious Disease"/>
            <person name="Wu L."/>
            <person name="Ma J."/>
        </authorList>
    </citation>
    <scope>NUCLEOTIDE SEQUENCE [LARGE SCALE GENOMIC DNA]</scope>
    <source>
        <strain evidence="2 3">JCM 14046</strain>
    </source>
</reference>
<dbReference type="Proteomes" id="UP001501612">
    <property type="component" value="Unassembled WGS sequence"/>
</dbReference>